<accession>A0A4P9TBB8</accession>
<evidence type="ECO:0000313" key="3">
    <source>
        <dbReference type="Proteomes" id="UP000307562"/>
    </source>
</evidence>
<proteinExistence type="predicted"/>
<evidence type="ECO:0000313" key="2">
    <source>
        <dbReference type="EMBL" id="QCW01911.1"/>
    </source>
</evidence>
<sequence length="119" mass="12394">MVGSPCETRLYFGCPFLFAAIIRPIGESTRAPTVRSADGSAIFGSALEFRLDRRHGLGSNPTGKSALSSARSRPPAVYPWRCPRSLEPSTAVPIVPAPPASGGPFTAMTGPPVNSVPDG</sequence>
<protein>
    <submittedName>
        <fullName evidence="2">Uncharacterized protein</fullName>
    </submittedName>
</protein>
<feature type="region of interest" description="Disordered" evidence="1">
    <location>
        <begin position="54"/>
        <end position="74"/>
    </location>
</feature>
<feature type="compositionally biased region" description="Low complexity" evidence="1">
    <location>
        <begin position="65"/>
        <end position="74"/>
    </location>
</feature>
<gene>
    <name evidence="2" type="ORF">FGF80_01040</name>
</gene>
<name>A0A4P9TBB8_9EURY</name>
<reference evidence="3" key="1">
    <citation type="submission" date="2019-05" db="EMBL/GenBank/DDBJ databases">
        <title>Complete Genome Sequence and Methylation Pattern of the Halophilic Archaeon Natrinema pallidum BOL6-1.</title>
        <authorList>
            <person name="DasSarma P."/>
            <person name="DasSarma B.P."/>
            <person name="DasSarma S.L."/>
            <person name="Martinez F.L."/>
            <person name="Guzman D."/>
            <person name="Roberts R.J."/>
            <person name="DasSarma S."/>
        </authorList>
    </citation>
    <scope>NUCLEOTIDE SEQUENCE [LARGE SCALE GENOMIC DNA]</scope>
    <source>
        <strain evidence="3">BOL6-1</strain>
    </source>
</reference>
<dbReference type="AlphaFoldDB" id="A0A4P9TBB8"/>
<organism evidence="2 3">
    <name type="scientific">Natrinema pallidum</name>
    <dbReference type="NCBI Taxonomy" id="69527"/>
    <lineage>
        <taxon>Archaea</taxon>
        <taxon>Methanobacteriati</taxon>
        <taxon>Methanobacteriota</taxon>
        <taxon>Stenosarchaea group</taxon>
        <taxon>Halobacteria</taxon>
        <taxon>Halobacteriales</taxon>
        <taxon>Natrialbaceae</taxon>
        <taxon>Natrinema</taxon>
    </lineage>
</organism>
<dbReference type="KEGG" id="npl:FGF80_01040"/>
<dbReference type="EMBL" id="CP040637">
    <property type="protein sequence ID" value="QCW01911.1"/>
    <property type="molecule type" value="Genomic_DNA"/>
</dbReference>
<dbReference type="Proteomes" id="UP000307562">
    <property type="component" value="Chromosome"/>
</dbReference>
<keyword evidence="3" id="KW-1185">Reference proteome</keyword>
<feature type="region of interest" description="Disordered" evidence="1">
    <location>
        <begin position="87"/>
        <end position="119"/>
    </location>
</feature>
<evidence type="ECO:0000256" key="1">
    <source>
        <dbReference type="SAM" id="MobiDB-lite"/>
    </source>
</evidence>